<protein>
    <submittedName>
        <fullName evidence="1">WD repeat-containing protein 19</fullName>
    </submittedName>
</protein>
<dbReference type="InterPro" id="IPR040379">
    <property type="entry name" value="WDR19/dyf-2"/>
</dbReference>
<dbReference type="AlphaFoldDB" id="A0A9W9ZIW7"/>
<sequence>MVKDNWTMCPNCSFPALNSELMSLLESSETVCPMCSQSMAASDVKLIKDPSQYLKTADKD</sequence>
<accession>A0A9W9ZIW7</accession>
<dbReference type="OrthoDB" id="6017534at2759"/>
<comment type="caution">
    <text evidence="1">The sequence shown here is derived from an EMBL/GenBank/DDBJ whole genome shotgun (WGS) entry which is preliminary data.</text>
</comment>
<organism evidence="1 2">
    <name type="scientific">Desmophyllum pertusum</name>
    <dbReference type="NCBI Taxonomy" id="174260"/>
    <lineage>
        <taxon>Eukaryota</taxon>
        <taxon>Metazoa</taxon>
        <taxon>Cnidaria</taxon>
        <taxon>Anthozoa</taxon>
        <taxon>Hexacorallia</taxon>
        <taxon>Scleractinia</taxon>
        <taxon>Caryophylliina</taxon>
        <taxon>Caryophylliidae</taxon>
        <taxon>Desmophyllum</taxon>
    </lineage>
</organism>
<dbReference type="GO" id="GO:0035721">
    <property type="term" value="P:intraciliary retrograde transport"/>
    <property type="evidence" value="ECO:0007669"/>
    <property type="project" value="InterPro"/>
</dbReference>
<dbReference type="GO" id="GO:0030991">
    <property type="term" value="C:intraciliary transport particle A"/>
    <property type="evidence" value="ECO:0007669"/>
    <property type="project" value="TreeGrafter"/>
</dbReference>
<name>A0A9W9ZIW7_9CNID</name>
<dbReference type="GO" id="GO:0005929">
    <property type="term" value="C:cilium"/>
    <property type="evidence" value="ECO:0007669"/>
    <property type="project" value="TreeGrafter"/>
</dbReference>
<evidence type="ECO:0000313" key="2">
    <source>
        <dbReference type="Proteomes" id="UP001163046"/>
    </source>
</evidence>
<dbReference type="GO" id="GO:0060271">
    <property type="term" value="P:cilium assembly"/>
    <property type="evidence" value="ECO:0007669"/>
    <property type="project" value="TreeGrafter"/>
</dbReference>
<keyword evidence="2" id="KW-1185">Reference proteome</keyword>
<dbReference type="Proteomes" id="UP001163046">
    <property type="component" value="Unassembled WGS sequence"/>
</dbReference>
<dbReference type="PANTHER" id="PTHR14920">
    <property type="entry name" value="OSMOTIC AVOIDANCE ABNORMAL PROTEIN 1/WD REPEAT MEMBRANE PROTEIN"/>
    <property type="match status" value="1"/>
</dbReference>
<reference evidence="1" key="1">
    <citation type="submission" date="2023-01" db="EMBL/GenBank/DDBJ databases">
        <title>Genome assembly of the deep-sea coral Lophelia pertusa.</title>
        <authorList>
            <person name="Herrera S."/>
            <person name="Cordes E."/>
        </authorList>
    </citation>
    <scope>NUCLEOTIDE SEQUENCE</scope>
    <source>
        <strain evidence="1">USNM1676648</strain>
        <tissue evidence="1">Polyp</tissue>
    </source>
</reference>
<dbReference type="PANTHER" id="PTHR14920:SF0">
    <property type="entry name" value="WD REPEAT DOMAIN 19"/>
    <property type="match status" value="1"/>
</dbReference>
<proteinExistence type="predicted"/>
<dbReference type="EMBL" id="MU825921">
    <property type="protein sequence ID" value="KAJ7382522.1"/>
    <property type="molecule type" value="Genomic_DNA"/>
</dbReference>
<gene>
    <name evidence="1" type="primary">WDR19</name>
    <name evidence="1" type="ORF">OS493_034413</name>
</gene>
<evidence type="ECO:0000313" key="1">
    <source>
        <dbReference type="EMBL" id="KAJ7382522.1"/>
    </source>
</evidence>